<reference evidence="16" key="1">
    <citation type="submission" date="2005-10" db="EMBL/GenBank/DDBJ databases">
        <authorList>
            <person name="Loftus B.J."/>
            <person name="Nene V.M."/>
            <person name="Hannick L.I."/>
            <person name="Bidwell S."/>
            <person name="Haas B."/>
            <person name="Amedeo P."/>
            <person name="Orvis J."/>
            <person name="Wortman J.R."/>
            <person name="White O.R."/>
            <person name="Salzberg S."/>
            <person name="Shumway M."/>
            <person name="Koo H."/>
            <person name="Zhao Y."/>
            <person name="Holmes M."/>
            <person name="Miller J."/>
            <person name="Schatz M."/>
            <person name="Pop M."/>
            <person name="Pai G."/>
            <person name="Utterback T."/>
            <person name="Rogers Y.-H."/>
            <person name="Kravitz S."/>
            <person name="Fraser C.M."/>
        </authorList>
    </citation>
    <scope>NUCLEOTIDE SEQUENCE</scope>
    <source>
        <strain evidence="16">Liverpool</strain>
    </source>
</reference>
<name>J9E8U1_AEDAE</name>
<dbReference type="InterPro" id="IPR017972">
    <property type="entry name" value="Cyt_P450_CS"/>
</dbReference>
<evidence type="ECO:0000256" key="6">
    <source>
        <dbReference type="ARBA" id="ARBA00022617"/>
    </source>
</evidence>
<evidence type="ECO:0000256" key="7">
    <source>
        <dbReference type="ARBA" id="ARBA00022723"/>
    </source>
</evidence>
<sequence>MITVLLFLVLFVVFIVVKYVKYERSFSFAKNIPSVEPAYPIVGNALQFVGKNGEELFKKFADMLNHPAKLFQMRMGVLRLFCTNDPDVAQKILTQCLEKPFLYDFFKLDYGLFSAHYDIWKNQRKSLNPTFNQKILNGFLPIFDQCAQNLVKRLQSCTDGDSVKITDCHLRCTLEMLCRTTFGVDINNNPNAFKLTALINEIIQEVINRRNKEAPTLDNSDPECDGYRKPQIFIEQLLNQQENNNFTEIEIIHNVYTMIVAGSDTTGNQLGYISLMLAFFPELQEKVFREVMEVFPGEIEFTVDNLRQLEYTEMFIKECLRLLPIGPHVMRFTTADTELEGVSIPKGNILAVSIFNMHRRKDIWGPNADQFDPENFSAERSKGRHPFAYVPFSGGNRNCIGSRYAMYSMKIVLVHLLRHFKIHTRRRFEDIRFEFEALLKMSIEPEVSLEKRVPVTIKRSN</sequence>
<dbReference type="Pfam" id="PF00067">
    <property type="entry name" value="p450"/>
    <property type="match status" value="1"/>
</dbReference>
<comment type="cofactor">
    <cofactor evidence="1 14">
        <name>heme</name>
        <dbReference type="ChEBI" id="CHEBI:30413"/>
    </cofactor>
</comment>
<dbReference type="GO" id="GO:0005506">
    <property type="term" value="F:iron ion binding"/>
    <property type="evidence" value="ECO:0007669"/>
    <property type="project" value="InterPro"/>
</dbReference>
<evidence type="ECO:0000256" key="8">
    <source>
        <dbReference type="ARBA" id="ARBA00022824"/>
    </source>
</evidence>
<evidence type="ECO:0000256" key="3">
    <source>
        <dbReference type="ARBA" id="ARBA00004174"/>
    </source>
</evidence>
<dbReference type="STRING" id="7159.J9E8U1"/>
<evidence type="ECO:0000256" key="10">
    <source>
        <dbReference type="ARBA" id="ARBA00023002"/>
    </source>
</evidence>
<dbReference type="InterPro" id="IPR002401">
    <property type="entry name" value="Cyt_P450_E_grp-I"/>
</dbReference>
<gene>
    <name evidence="16" type="primary">CYP325V1</name>
    <name evidence="16" type="ORF">AaeL_AAEL017136</name>
</gene>
<dbReference type="PaxDb" id="7159-AAEL017136-PA"/>
<evidence type="ECO:0000256" key="9">
    <source>
        <dbReference type="ARBA" id="ARBA00022848"/>
    </source>
</evidence>
<dbReference type="AlphaFoldDB" id="J9E8U1"/>
<dbReference type="PANTHER" id="PTHR24291">
    <property type="entry name" value="CYTOCHROME P450 FAMILY 4"/>
    <property type="match status" value="1"/>
</dbReference>
<evidence type="ECO:0000313" key="16">
    <source>
        <dbReference type="EMBL" id="EJY57331.1"/>
    </source>
</evidence>
<comment type="function">
    <text evidence="2">May be involved in the metabolism of insect hormones and in the breakdown of synthetic insecticides.</text>
</comment>
<dbReference type="GO" id="GO:0016705">
    <property type="term" value="F:oxidoreductase activity, acting on paired donors, with incorporation or reduction of molecular oxygen"/>
    <property type="evidence" value="ECO:0007669"/>
    <property type="project" value="InterPro"/>
</dbReference>
<comment type="subcellular location">
    <subcellularLocation>
        <location evidence="4">Endoplasmic reticulum membrane</location>
        <topology evidence="4">Peripheral membrane protein</topology>
    </subcellularLocation>
    <subcellularLocation>
        <location evidence="3">Microsome membrane</location>
        <topology evidence="3">Peripheral membrane protein</topology>
    </subcellularLocation>
</comment>
<dbReference type="PRINTS" id="PR00385">
    <property type="entry name" value="P450"/>
</dbReference>
<dbReference type="GO" id="GO:0004497">
    <property type="term" value="F:monooxygenase activity"/>
    <property type="evidence" value="ECO:0007669"/>
    <property type="project" value="UniProtKB-KW"/>
</dbReference>
<dbReference type="Gene3D" id="1.10.630.10">
    <property type="entry name" value="Cytochrome P450"/>
    <property type="match status" value="1"/>
</dbReference>
<feature type="non-terminal residue" evidence="16">
    <location>
        <position position="1"/>
    </location>
</feature>
<dbReference type="GO" id="GO:0020037">
    <property type="term" value="F:heme binding"/>
    <property type="evidence" value="ECO:0007669"/>
    <property type="project" value="InterPro"/>
</dbReference>
<evidence type="ECO:0000313" key="17">
    <source>
        <dbReference type="Proteomes" id="UP000682892"/>
    </source>
</evidence>
<evidence type="ECO:0000256" key="14">
    <source>
        <dbReference type="PIRSR" id="PIRSR602401-1"/>
    </source>
</evidence>
<comment type="similarity">
    <text evidence="5 15">Belongs to the cytochrome P450 family.</text>
</comment>
<evidence type="ECO:0000256" key="5">
    <source>
        <dbReference type="ARBA" id="ARBA00010617"/>
    </source>
</evidence>
<evidence type="ECO:0000256" key="1">
    <source>
        <dbReference type="ARBA" id="ARBA00001971"/>
    </source>
</evidence>
<keyword evidence="12 15" id="KW-0503">Monooxygenase</keyword>
<keyword evidence="7 14" id="KW-0479">Metal-binding</keyword>
<dbReference type="eggNOG" id="KOG0157">
    <property type="taxonomic scope" value="Eukaryota"/>
</dbReference>
<dbReference type="InterPro" id="IPR001128">
    <property type="entry name" value="Cyt_P450"/>
</dbReference>
<proteinExistence type="inferred from homology"/>
<evidence type="ECO:0000256" key="11">
    <source>
        <dbReference type="ARBA" id="ARBA00023004"/>
    </source>
</evidence>
<keyword evidence="13" id="KW-0472">Membrane</keyword>
<dbReference type="GO" id="GO:0005789">
    <property type="term" value="C:endoplasmic reticulum membrane"/>
    <property type="evidence" value="ECO:0007669"/>
    <property type="project" value="UniProtKB-SubCell"/>
</dbReference>
<dbReference type="PRINTS" id="PR00463">
    <property type="entry name" value="EP450I"/>
</dbReference>
<evidence type="ECO:0000256" key="4">
    <source>
        <dbReference type="ARBA" id="ARBA00004406"/>
    </source>
</evidence>
<evidence type="ECO:0000256" key="12">
    <source>
        <dbReference type="ARBA" id="ARBA00023033"/>
    </source>
</evidence>
<dbReference type="PANTHER" id="PTHR24291:SF189">
    <property type="entry name" value="CYTOCHROME P450 4C3-RELATED"/>
    <property type="match status" value="1"/>
</dbReference>
<dbReference type="VEuPathDB" id="VectorBase:AAEL017136"/>
<dbReference type="SUPFAM" id="SSF48264">
    <property type="entry name" value="Cytochrome P450"/>
    <property type="match status" value="1"/>
</dbReference>
<feature type="binding site" description="axial binding residue" evidence="14">
    <location>
        <position position="399"/>
    </location>
    <ligand>
        <name>heme</name>
        <dbReference type="ChEBI" id="CHEBI:30413"/>
    </ligand>
    <ligandPart>
        <name>Fe</name>
        <dbReference type="ChEBI" id="CHEBI:18248"/>
    </ligandPart>
</feature>
<dbReference type="InterPro" id="IPR050196">
    <property type="entry name" value="Cytochrome_P450_Monoox"/>
</dbReference>
<evidence type="ECO:0000256" key="15">
    <source>
        <dbReference type="RuleBase" id="RU000461"/>
    </source>
</evidence>
<dbReference type="Proteomes" id="UP000682892">
    <property type="component" value="Unassembled WGS sequence"/>
</dbReference>
<keyword evidence="11 14" id="KW-0408">Iron</keyword>
<organism evidence="16 17">
    <name type="scientific">Aedes aegypti</name>
    <name type="common">Yellowfever mosquito</name>
    <name type="synonym">Culex aegypti</name>
    <dbReference type="NCBI Taxonomy" id="7159"/>
    <lineage>
        <taxon>Eukaryota</taxon>
        <taxon>Metazoa</taxon>
        <taxon>Ecdysozoa</taxon>
        <taxon>Arthropoda</taxon>
        <taxon>Hexapoda</taxon>
        <taxon>Insecta</taxon>
        <taxon>Pterygota</taxon>
        <taxon>Neoptera</taxon>
        <taxon>Endopterygota</taxon>
        <taxon>Diptera</taxon>
        <taxon>Nematocera</taxon>
        <taxon>Culicoidea</taxon>
        <taxon>Culicidae</taxon>
        <taxon>Culicinae</taxon>
        <taxon>Aedini</taxon>
        <taxon>Aedes</taxon>
        <taxon>Stegomyia</taxon>
    </lineage>
</organism>
<dbReference type="InterPro" id="IPR036396">
    <property type="entry name" value="Cyt_P450_sf"/>
</dbReference>
<reference evidence="16" key="2">
    <citation type="journal article" date="2007" name="Science">
        <title>Genome sequence of Aedes aegypti, a major arbovirus vector.</title>
        <authorList>
            <person name="Nene V."/>
            <person name="Wortman J.R."/>
            <person name="Lawson D."/>
            <person name="Haas B."/>
            <person name="Kodira C."/>
            <person name="Tu Z.J."/>
            <person name="Loftus B."/>
            <person name="Xi Z."/>
            <person name="Megy K."/>
            <person name="Grabherr M."/>
            <person name="Ren Q."/>
            <person name="Zdobnov E.M."/>
            <person name="Lobo N.F."/>
            <person name="Campbell K.S."/>
            <person name="Brown S.E."/>
            <person name="Bonaldo M.F."/>
            <person name="Zhu J."/>
            <person name="Sinkins S.P."/>
            <person name="Hogenkamp D.G."/>
            <person name="Amedeo P."/>
            <person name="Arensburger P."/>
            <person name="Atkinson P.W."/>
            <person name="Bidwell S."/>
            <person name="Biedler J."/>
            <person name="Birney E."/>
            <person name="Bruggner R.V."/>
            <person name="Costas J."/>
            <person name="Coy M.R."/>
            <person name="Crabtree J."/>
            <person name="Crawford M."/>
            <person name="Debruyn B."/>
            <person name="Decaprio D."/>
            <person name="Eiglmeier K."/>
            <person name="Eisenstadt E."/>
            <person name="El-Dorry H."/>
            <person name="Gelbart W.M."/>
            <person name="Gomes S.L."/>
            <person name="Hammond M."/>
            <person name="Hannick L.I."/>
            <person name="Hogan J.R."/>
            <person name="Holmes M.H."/>
            <person name="Jaffe D."/>
            <person name="Johnston J.S."/>
            <person name="Kennedy R.C."/>
            <person name="Koo H."/>
            <person name="Kravitz S."/>
            <person name="Kriventseva E.V."/>
            <person name="Kulp D."/>
            <person name="Labutti K."/>
            <person name="Lee E."/>
            <person name="Li S."/>
            <person name="Lovin D.D."/>
            <person name="Mao C."/>
            <person name="Mauceli E."/>
            <person name="Menck C.F."/>
            <person name="Miller J.R."/>
            <person name="Montgomery P."/>
            <person name="Mori A."/>
            <person name="Nascimento A.L."/>
            <person name="Naveira H.F."/>
            <person name="Nusbaum C."/>
            <person name="O'leary S."/>
            <person name="Orvis J."/>
            <person name="Pertea M."/>
            <person name="Quesneville H."/>
            <person name="Reidenbach K.R."/>
            <person name="Rogers Y.H."/>
            <person name="Roth C.W."/>
            <person name="Schneider J.R."/>
            <person name="Schatz M."/>
            <person name="Shumway M."/>
            <person name="Stanke M."/>
            <person name="Stinson E.O."/>
            <person name="Tubio J.M."/>
            <person name="Vanzee J.P."/>
            <person name="Verjovski-Almeida S."/>
            <person name="Werner D."/>
            <person name="White O."/>
            <person name="Wyder S."/>
            <person name="Zeng Q."/>
            <person name="Zhao Q."/>
            <person name="Zhao Y."/>
            <person name="Hill C.A."/>
            <person name="Raikhel A.S."/>
            <person name="Soares M.B."/>
            <person name="Knudson D.L."/>
            <person name="Lee N.H."/>
            <person name="Galagan J."/>
            <person name="Salzberg S.L."/>
            <person name="Paulsen I.T."/>
            <person name="Dimopoulos G."/>
            <person name="Collins F.H."/>
            <person name="Birren B."/>
            <person name="Fraser-Liggett C.M."/>
            <person name="Severson D.W."/>
        </authorList>
    </citation>
    <scope>NUCLEOTIDE SEQUENCE [LARGE SCALE GENOMIC DNA]</scope>
    <source>
        <strain evidence="16">Liverpool</strain>
    </source>
</reference>
<keyword evidence="6 14" id="KW-0349">Heme</keyword>
<keyword evidence="10 15" id="KW-0560">Oxidoreductase</keyword>
<keyword evidence="9" id="KW-0492">Microsome</keyword>
<dbReference type="PhylomeDB" id="J9E8U1"/>
<dbReference type="EMBL" id="CH477191">
    <property type="protein sequence ID" value="EJY57331.1"/>
    <property type="molecule type" value="Genomic_DNA"/>
</dbReference>
<keyword evidence="8" id="KW-0256">Endoplasmic reticulum</keyword>
<reference evidence="16" key="3">
    <citation type="submission" date="2012-09" db="EMBL/GenBank/DDBJ databases">
        <authorList>
            <consortium name="VectorBase"/>
        </authorList>
    </citation>
    <scope>NUCLEOTIDE SEQUENCE</scope>
    <source>
        <strain evidence="16">Liverpool</strain>
    </source>
</reference>
<protein>
    <submittedName>
        <fullName evidence="16">AAEL017136-PA</fullName>
    </submittedName>
</protein>
<dbReference type="PROSITE" id="PS00086">
    <property type="entry name" value="CYTOCHROME_P450"/>
    <property type="match status" value="1"/>
</dbReference>
<evidence type="ECO:0000256" key="13">
    <source>
        <dbReference type="ARBA" id="ARBA00023136"/>
    </source>
</evidence>
<evidence type="ECO:0000256" key="2">
    <source>
        <dbReference type="ARBA" id="ARBA00003690"/>
    </source>
</evidence>
<accession>J9E8U1</accession>